<keyword evidence="1" id="KW-0805">Transcription regulation</keyword>
<accession>A0A1A2UL19</accession>
<dbReference type="GO" id="GO:0003700">
    <property type="term" value="F:DNA-binding transcription factor activity"/>
    <property type="evidence" value="ECO:0007669"/>
    <property type="project" value="InterPro"/>
</dbReference>
<feature type="domain" description="HTH araC/xylS-type" evidence="4">
    <location>
        <begin position="226"/>
        <end position="323"/>
    </location>
</feature>
<evidence type="ECO:0000313" key="6">
    <source>
        <dbReference type="Proteomes" id="UP000092207"/>
    </source>
</evidence>
<evidence type="ECO:0000259" key="4">
    <source>
        <dbReference type="PROSITE" id="PS01124"/>
    </source>
</evidence>
<organism evidence="5 6">
    <name type="scientific">Mycobacterium scrofulaceum</name>
    <dbReference type="NCBI Taxonomy" id="1783"/>
    <lineage>
        <taxon>Bacteria</taxon>
        <taxon>Bacillati</taxon>
        <taxon>Actinomycetota</taxon>
        <taxon>Actinomycetes</taxon>
        <taxon>Mycobacteriales</taxon>
        <taxon>Mycobacteriaceae</taxon>
        <taxon>Mycobacterium</taxon>
    </lineage>
</organism>
<keyword evidence="3" id="KW-0804">Transcription</keyword>
<sequence length="338" mass="36128">MNATGARRVGRGRSLRTVAVLMFNGASMFETSVPMSVFGMNPAGAPAFTVLPVAGETGRMRTSDGVGFDPPHGLEALDRAGIVVLPGWRNPHDAPPPGSLEAVRTAHADGALIVSLCMGAFVLAATGLLDGRRAAAHWFHAPTLAARYPSVRVDPSVLFIDDGDIVTSAGTAAGLDACLHVVRRHWGAAAATAIARHLVLSPARCGSQAQFVDRPVPVRSEDVELGRVMEYAIAHLQHVDIDALAARAGLSRRTFDRRFRVQTGVSPLQWLLHQRILRAQNLLERTELTVDAIARQVGLATAVSLRPAFRRIVGVSPQAYRQAFRTVDRMPVPTGDAG</sequence>
<dbReference type="CDD" id="cd03137">
    <property type="entry name" value="GATase1_AraC_1"/>
    <property type="match status" value="1"/>
</dbReference>
<name>A0A1A2UL19_MYCSC</name>
<dbReference type="GO" id="GO:0043565">
    <property type="term" value="F:sequence-specific DNA binding"/>
    <property type="evidence" value="ECO:0007669"/>
    <property type="project" value="InterPro"/>
</dbReference>
<dbReference type="Proteomes" id="UP000092207">
    <property type="component" value="Unassembled WGS sequence"/>
</dbReference>
<evidence type="ECO:0000256" key="2">
    <source>
        <dbReference type="ARBA" id="ARBA00023125"/>
    </source>
</evidence>
<evidence type="ECO:0000313" key="5">
    <source>
        <dbReference type="EMBL" id="OBH89155.1"/>
    </source>
</evidence>
<dbReference type="RefSeq" id="WP_067309942.1">
    <property type="nucleotide sequence ID" value="NZ_LZJY01000375.1"/>
</dbReference>
<evidence type="ECO:0000256" key="3">
    <source>
        <dbReference type="ARBA" id="ARBA00023163"/>
    </source>
</evidence>
<reference evidence="5 6" key="1">
    <citation type="submission" date="2016-06" db="EMBL/GenBank/DDBJ databases">
        <authorList>
            <person name="Kjaerup R.B."/>
            <person name="Dalgaard T.S."/>
            <person name="Juul-Madsen H.R."/>
        </authorList>
    </citation>
    <scope>NUCLEOTIDE SEQUENCE [LARGE SCALE GENOMIC DNA]</scope>
    <source>
        <strain evidence="5 6">E2838</strain>
    </source>
</reference>
<dbReference type="InterPro" id="IPR018060">
    <property type="entry name" value="HTH_AraC"/>
</dbReference>
<dbReference type="PANTHER" id="PTHR43130">
    <property type="entry name" value="ARAC-FAMILY TRANSCRIPTIONAL REGULATOR"/>
    <property type="match status" value="1"/>
</dbReference>
<protein>
    <submittedName>
        <fullName evidence="5">AraC family transcriptional regulator</fullName>
    </submittedName>
</protein>
<dbReference type="PANTHER" id="PTHR43130:SF3">
    <property type="entry name" value="HTH-TYPE TRANSCRIPTIONAL REGULATOR RV1931C"/>
    <property type="match status" value="1"/>
</dbReference>
<dbReference type="Pfam" id="PF12833">
    <property type="entry name" value="HTH_18"/>
    <property type="match status" value="1"/>
</dbReference>
<dbReference type="AlphaFoldDB" id="A0A1A2UL19"/>
<dbReference type="InterPro" id="IPR018062">
    <property type="entry name" value="HTH_AraC-typ_CS"/>
</dbReference>
<dbReference type="Gene3D" id="1.10.10.60">
    <property type="entry name" value="Homeodomain-like"/>
    <property type="match status" value="1"/>
</dbReference>
<dbReference type="Pfam" id="PF01965">
    <property type="entry name" value="DJ-1_PfpI"/>
    <property type="match status" value="1"/>
</dbReference>
<gene>
    <name evidence="5" type="ORF">A5679_25290</name>
</gene>
<dbReference type="PROSITE" id="PS01124">
    <property type="entry name" value="HTH_ARAC_FAMILY_2"/>
    <property type="match status" value="1"/>
</dbReference>
<dbReference type="InterPro" id="IPR029062">
    <property type="entry name" value="Class_I_gatase-like"/>
</dbReference>
<dbReference type="InterPro" id="IPR009057">
    <property type="entry name" value="Homeodomain-like_sf"/>
</dbReference>
<dbReference type="InterPro" id="IPR002818">
    <property type="entry name" value="DJ-1/PfpI"/>
</dbReference>
<dbReference type="PROSITE" id="PS00041">
    <property type="entry name" value="HTH_ARAC_FAMILY_1"/>
    <property type="match status" value="1"/>
</dbReference>
<dbReference type="EMBL" id="LZJY01000375">
    <property type="protein sequence ID" value="OBH89155.1"/>
    <property type="molecule type" value="Genomic_DNA"/>
</dbReference>
<dbReference type="SUPFAM" id="SSF52317">
    <property type="entry name" value="Class I glutamine amidotransferase-like"/>
    <property type="match status" value="1"/>
</dbReference>
<proteinExistence type="predicted"/>
<keyword evidence="2" id="KW-0238">DNA-binding</keyword>
<dbReference type="Gene3D" id="3.40.50.880">
    <property type="match status" value="1"/>
</dbReference>
<evidence type="ECO:0000256" key="1">
    <source>
        <dbReference type="ARBA" id="ARBA00023015"/>
    </source>
</evidence>
<dbReference type="InterPro" id="IPR052158">
    <property type="entry name" value="INH-QAR"/>
</dbReference>
<comment type="caution">
    <text evidence="5">The sequence shown here is derived from an EMBL/GenBank/DDBJ whole genome shotgun (WGS) entry which is preliminary data.</text>
</comment>
<dbReference type="SMART" id="SM00342">
    <property type="entry name" value="HTH_ARAC"/>
    <property type="match status" value="1"/>
</dbReference>
<dbReference type="SUPFAM" id="SSF46689">
    <property type="entry name" value="Homeodomain-like"/>
    <property type="match status" value="2"/>
</dbReference>